<keyword evidence="3" id="KW-0479">Metal-binding</keyword>
<evidence type="ECO:0000256" key="1">
    <source>
        <dbReference type="ARBA" id="ARBA00001913"/>
    </source>
</evidence>
<dbReference type="PANTHER" id="PTHR42693">
    <property type="entry name" value="ARYLSULFATASE FAMILY MEMBER"/>
    <property type="match status" value="1"/>
</dbReference>
<gene>
    <name evidence="8" type="ORF">SK3146_05429</name>
</gene>
<feature type="domain" description="Sulfatase N-terminal" evidence="7">
    <location>
        <begin position="4"/>
        <end position="333"/>
    </location>
</feature>
<keyword evidence="6" id="KW-0106">Calcium</keyword>
<keyword evidence="5 8" id="KW-0378">Hydrolase</keyword>
<reference evidence="8" key="1">
    <citation type="submission" date="2018-02" db="EMBL/GenBank/DDBJ databases">
        <authorList>
            <person name="Kim S.-K."/>
            <person name="Jung H.-I."/>
            <person name="Lee S.-W."/>
        </authorList>
    </citation>
    <scope>NUCLEOTIDE SEQUENCE</scope>
    <source>
        <strain evidence="8">SK3146</strain>
    </source>
</reference>
<dbReference type="InterPro" id="IPR050738">
    <property type="entry name" value="Sulfatase"/>
</dbReference>
<dbReference type="Pfam" id="PF00884">
    <property type="entry name" value="Sulfatase"/>
    <property type="match status" value="1"/>
</dbReference>
<dbReference type="RefSeq" id="WP_249861702.1">
    <property type="nucleotide sequence ID" value="NZ_CP027059.1"/>
</dbReference>
<dbReference type="InterPro" id="IPR017850">
    <property type="entry name" value="Alkaline_phosphatase_core_sf"/>
</dbReference>
<proteinExistence type="inferred from homology"/>
<protein>
    <submittedName>
        <fullName evidence="8">Arylsulfatase</fullName>
        <ecNumber evidence="8">3.1.6.1</ecNumber>
    </submittedName>
</protein>
<accession>A0ABY4RXI9</accession>
<dbReference type="Gene3D" id="3.40.720.10">
    <property type="entry name" value="Alkaline Phosphatase, subunit A"/>
    <property type="match status" value="1"/>
</dbReference>
<evidence type="ECO:0000256" key="2">
    <source>
        <dbReference type="ARBA" id="ARBA00008779"/>
    </source>
</evidence>
<evidence type="ECO:0000256" key="5">
    <source>
        <dbReference type="ARBA" id="ARBA00022801"/>
    </source>
</evidence>
<dbReference type="GO" id="GO:0004065">
    <property type="term" value="F:arylsulfatase activity"/>
    <property type="evidence" value="ECO:0007669"/>
    <property type="project" value="UniProtKB-EC"/>
</dbReference>
<keyword evidence="4" id="KW-0732">Signal</keyword>
<keyword evidence="9" id="KW-1185">Reference proteome</keyword>
<comment type="similarity">
    <text evidence="2">Belongs to the sulfatase family.</text>
</comment>
<evidence type="ECO:0000256" key="6">
    <source>
        <dbReference type="ARBA" id="ARBA00022837"/>
    </source>
</evidence>
<dbReference type="PROSITE" id="PS00149">
    <property type="entry name" value="SULFATASE_2"/>
    <property type="match status" value="1"/>
</dbReference>
<evidence type="ECO:0000313" key="9">
    <source>
        <dbReference type="Proteomes" id="UP001057134"/>
    </source>
</evidence>
<dbReference type="PANTHER" id="PTHR42693:SF42">
    <property type="entry name" value="ARYLSULFATASE G"/>
    <property type="match status" value="1"/>
</dbReference>
<reference evidence="8" key="2">
    <citation type="journal article" date="2021" name="J Anim Sci Technol">
        <title>Complete genome sequence of Paenibacillus konkukensis sp. nov. SK3146 as a potential probiotic strain.</title>
        <authorList>
            <person name="Jung H.I."/>
            <person name="Park S."/>
            <person name="Niu K.M."/>
            <person name="Lee S.W."/>
            <person name="Kothari D."/>
            <person name="Yi K.J."/>
            <person name="Kim S.K."/>
        </authorList>
    </citation>
    <scope>NUCLEOTIDE SEQUENCE</scope>
    <source>
        <strain evidence="8">SK3146</strain>
    </source>
</reference>
<organism evidence="8 9">
    <name type="scientific">Paenibacillus konkukensis</name>
    <dbReference type="NCBI Taxonomy" id="2020716"/>
    <lineage>
        <taxon>Bacteria</taxon>
        <taxon>Bacillati</taxon>
        <taxon>Bacillota</taxon>
        <taxon>Bacilli</taxon>
        <taxon>Bacillales</taxon>
        <taxon>Paenibacillaceae</taxon>
        <taxon>Paenibacillus</taxon>
    </lineage>
</organism>
<dbReference type="InterPro" id="IPR000917">
    <property type="entry name" value="Sulfatase_N"/>
</dbReference>
<name>A0ABY4RXI9_9BACL</name>
<evidence type="ECO:0000256" key="4">
    <source>
        <dbReference type="ARBA" id="ARBA00022729"/>
    </source>
</evidence>
<comment type="cofactor">
    <cofactor evidence="1">
        <name>Ca(2+)</name>
        <dbReference type="ChEBI" id="CHEBI:29108"/>
    </cofactor>
</comment>
<dbReference type="CDD" id="cd16155">
    <property type="entry name" value="sulfatase_like"/>
    <property type="match status" value="1"/>
</dbReference>
<dbReference type="EMBL" id="CP027059">
    <property type="protein sequence ID" value="UQZ86137.1"/>
    <property type="molecule type" value="Genomic_DNA"/>
</dbReference>
<dbReference type="EC" id="3.1.6.1" evidence="8"/>
<dbReference type="Proteomes" id="UP001057134">
    <property type="component" value="Chromosome"/>
</dbReference>
<sequence>MKKPNVVMIVADDHRYDALHCAGDPVVRTSHLDALAAKGVRFANTHMMGGRSAALCTPCRACIHSGVSVFRCADGQTIAPHLALLPETLRHAGYATFAVGKWHNDKHAFDRSFAGGSRLFFGGMNDHYDVPLHDYTPGGTYEKEDAYRLEAHSTDVFTEAAAEFLSQYERDEPFMLYLAYTAPHDPRMAPPEYHAMYREEEIPLPPNYMPEHPFDNGELQIRDEQLEAWPRTPEAVRKHNADYYAMITHMDAGIGRVMRTLQERGLADNTIVVYTADHGLALGRHGLMGKQNLYDSSVRIPLIVAGSGVPEGAVVADLTCQIDIFPTICELTGTPVPETVEGRSLAAAMRGSDDGRRAKVGAAYKELQRMIKDERWKLIRYTKTADGQGTDKLQLFDLQEDPWEINDLSGLPEYADKVEELLYKLRKWQEEVGDPFL</sequence>
<evidence type="ECO:0000259" key="7">
    <source>
        <dbReference type="Pfam" id="PF00884"/>
    </source>
</evidence>
<dbReference type="InterPro" id="IPR024607">
    <property type="entry name" value="Sulfatase_CS"/>
</dbReference>
<evidence type="ECO:0000256" key="3">
    <source>
        <dbReference type="ARBA" id="ARBA00022723"/>
    </source>
</evidence>
<dbReference type="SUPFAM" id="SSF53649">
    <property type="entry name" value="Alkaline phosphatase-like"/>
    <property type="match status" value="1"/>
</dbReference>
<evidence type="ECO:0000313" key="8">
    <source>
        <dbReference type="EMBL" id="UQZ86137.1"/>
    </source>
</evidence>